<dbReference type="InterPro" id="IPR020818">
    <property type="entry name" value="Chaperonin_GroES"/>
</dbReference>
<dbReference type="PANTHER" id="PTHR10772">
    <property type="entry name" value="10 KDA HEAT SHOCK PROTEIN"/>
    <property type="match status" value="1"/>
</dbReference>
<evidence type="ECO:0000313" key="4">
    <source>
        <dbReference type="Proteomes" id="UP001500936"/>
    </source>
</evidence>
<dbReference type="Gene3D" id="2.30.33.40">
    <property type="entry name" value="GroES chaperonin"/>
    <property type="match status" value="1"/>
</dbReference>
<keyword evidence="4" id="KW-1185">Reference proteome</keyword>
<evidence type="ECO:0000313" key="3">
    <source>
        <dbReference type="EMBL" id="GAA4404778.1"/>
    </source>
</evidence>
<dbReference type="RefSeq" id="WP_345267040.1">
    <property type="nucleotide sequence ID" value="NZ_BAABHB010000003.1"/>
</dbReference>
<dbReference type="Pfam" id="PF00166">
    <property type="entry name" value="Cpn10"/>
    <property type="match status" value="1"/>
</dbReference>
<sequence>MMEITADNRLKRLLVVGDRVLIKPKGPSERTSSGLYLPPTVQEREQVQSGYIIKVGPGYPIPAAVEDEPWKETEEKVKYMPLQAQEGDLAIYLQRNAIELEYEGEKYVIVPQASILLLERSEDLFD</sequence>
<dbReference type="CDD" id="cd00320">
    <property type="entry name" value="cpn10"/>
    <property type="match status" value="1"/>
</dbReference>
<proteinExistence type="inferred from homology"/>
<accession>A0ABP8KDQ3</accession>
<dbReference type="SMART" id="SM00883">
    <property type="entry name" value="Cpn10"/>
    <property type="match status" value="1"/>
</dbReference>
<comment type="caution">
    <text evidence="3">The sequence shown here is derived from an EMBL/GenBank/DDBJ whole genome shotgun (WGS) entry which is preliminary data.</text>
</comment>
<dbReference type="InterPro" id="IPR037124">
    <property type="entry name" value="Chaperonin_GroES_sf"/>
</dbReference>
<comment type="similarity">
    <text evidence="1">Belongs to the GroES chaperonin family.</text>
</comment>
<dbReference type="EMBL" id="BAABHB010000003">
    <property type="protein sequence ID" value="GAA4404778.1"/>
    <property type="molecule type" value="Genomic_DNA"/>
</dbReference>
<name>A0ABP8KDQ3_9BACT</name>
<reference evidence="4" key="1">
    <citation type="journal article" date="2019" name="Int. J. Syst. Evol. Microbiol.">
        <title>The Global Catalogue of Microorganisms (GCM) 10K type strain sequencing project: providing services to taxonomists for standard genome sequencing and annotation.</title>
        <authorList>
            <consortium name="The Broad Institute Genomics Platform"/>
            <consortium name="The Broad Institute Genome Sequencing Center for Infectious Disease"/>
            <person name="Wu L."/>
            <person name="Ma J."/>
        </authorList>
    </citation>
    <scope>NUCLEOTIDE SEQUENCE [LARGE SCALE GENOMIC DNA]</scope>
    <source>
        <strain evidence="4">JCM 17925</strain>
    </source>
</reference>
<evidence type="ECO:0000256" key="1">
    <source>
        <dbReference type="ARBA" id="ARBA00006975"/>
    </source>
</evidence>
<gene>
    <name evidence="3" type="ORF">GCM10023187_22530</name>
</gene>
<dbReference type="Proteomes" id="UP001500936">
    <property type="component" value="Unassembled WGS sequence"/>
</dbReference>
<dbReference type="InterPro" id="IPR011032">
    <property type="entry name" value="GroES-like_sf"/>
</dbReference>
<keyword evidence="2" id="KW-0143">Chaperone</keyword>
<dbReference type="SUPFAM" id="SSF50129">
    <property type="entry name" value="GroES-like"/>
    <property type="match status" value="1"/>
</dbReference>
<evidence type="ECO:0000256" key="2">
    <source>
        <dbReference type="ARBA" id="ARBA00023186"/>
    </source>
</evidence>
<dbReference type="PANTHER" id="PTHR10772:SF58">
    <property type="entry name" value="CO-CHAPERONIN GROES"/>
    <property type="match status" value="1"/>
</dbReference>
<organism evidence="3 4">
    <name type="scientific">Nibrella viscosa</name>
    <dbReference type="NCBI Taxonomy" id="1084524"/>
    <lineage>
        <taxon>Bacteria</taxon>
        <taxon>Pseudomonadati</taxon>
        <taxon>Bacteroidota</taxon>
        <taxon>Cytophagia</taxon>
        <taxon>Cytophagales</taxon>
        <taxon>Spirosomataceae</taxon>
        <taxon>Nibrella</taxon>
    </lineage>
</organism>
<protein>
    <submittedName>
        <fullName evidence="3">Co-chaperone GroES family protein</fullName>
    </submittedName>
</protein>